<dbReference type="AlphaFoldDB" id="A0AAV5NX60"/>
<evidence type="ECO:0000313" key="4">
    <source>
        <dbReference type="Proteomes" id="UP001156690"/>
    </source>
</evidence>
<proteinExistence type="predicted"/>
<dbReference type="SUPFAM" id="SSF53474">
    <property type="entry name" value="alpha/beta-Hydrolases"/>
    <property type="match status" value="1"/>
</dbReference>
<sequence length="410" mass="46281">MKITSINRKIPIESIENNEIFIDYVSEENSKNTIETLDVLATKINAKFQSYGVNRSSIKTLTIFLKALDDFYSNADEIDKLLRFKLAGNIGEVALIEHDTVALEAAIVREPLSNEIVFHRYTKTALFDQYYTFLTAPDAPQIIRNWVNTQPSPDCEKTEMVFGSSSYHHSLDLFIPKQKSKKIPLLIHIHGGYWQYTDKEIYIKVANSFTQSGVAVANLNYPQAPDVPISEIIESCRKGIRALFLAAEEHGIDPNAITVVGHSAGAHLAAMAGLTNWSTIDPVLPRNIFQTVIGFSGLYDLEPLSIVMRDRLKLDSTQLKETSPIHCDAVEPVDFHLYVGKNESDEFQRQTDVFLEYIHSNGMAGRKVVLPNKNHFSAVDELYSGATQTFFDCLDLILEKNEKEKNEEMR</sequence>
<feature type="domain" description="BD-FAE-like" evidence="2">
    <location>
        <begin position="171"/>
        <end position="306"/>
    </location>
</feature>
<evidence type="ECO:0000313" key="3">
    <source>
        <dbReference type="EMBL" id="GLQ75148.1"/>
    </source>
</evidence>
<name>A0AAV5NX60_9VIBR</name>
<dbReference type="GO" id="GO:0016787">
    <property type="term" value="F:hydrolase activity"/>
    <property type="evidence" value="ECO:0007669"/>
    <property type="project" value="UniProtKB-KW"/>
</dbReference>
<dbReference type="EMBL" id="BSNX01000067">
    <property type="protein sequence ID" value="GLQ75148.1"/>
    <property type="molecule type" value="Genomic_DNA"/>
</dbReference>
<accession>A0AAV5NX60</accession>
<evidence type="ECO:0000256" key="1">
    <source>
        <dbReference type="ARBA" id="ARBA00022801"/>
    </source>
</evidence>
<dbReference type="Pfam" id="PF20434">
    <property type="entry name" value="BD-FAE"/>
    <property type="match status" value="1"/>
</dbReference>
<keyword evidence="4" id="KW-1185">Reference proteome</keyword>
<organism evidence="3 4">
    <name type="scientific">Vibrio penaeicida</name>
    <dbReference type="NCBI Taxonomy" id="104609"/>
    <lineage>
        <taxon>Bacteria</taxon>
        <taxon>Pseudomonadati</taxon>
        <taxon>Pseudomonadota</taxon>
        <taxon>Gammaproteobacteria</taxon>
        <taxon>Vibrionales</taxon>
        <taxon>Vibrionaceae</taxon>
        <taxon>Vibrio</taxon>
    </lineage>
</organism>
<keyword evidence="1" id="KW-0378">Hydrolase</keyword>
<dbReference type="Gene3D" id="3.40.50.1820">
    <property type="entry name" value="alpha/beta hydrolase"/>
    <property type="match status" value="1"/>
</dbReference>
<dbReference type="RefSeq" id="WP_126606839.1">
    <property type="nucleotide sequence ID" value="NZ_AP025144.1"/>
</dbReference>
<evidence type="ECO:0000259" key="2">
    <source>
        <dbReference type="Pfam" id="PF20434"/>
    </source>
</evidence>
<dbReference type="PANTHER" id="PTHR48081">
    <property type="entry name" value="AB HYDROLASE SUPERFAMILY PROTEIN C4A8.06C"/>
    <property type="match status" value="1"/>
</dbReference>
<gene>
    <name evidence="3" type="ORF">GCM10007932_45100</name>
</gene>
<dbReference type="InterPro" id="IPR049492">
    <property type="entry name" value="BD-FAE-like_dom"/>
</dbReference>
<dbReference type="InterPro" id="IPR050300">
    <property type="entry name" value="GDXG_lipolytic_enzyme"/>
</dbReference>
<dbReference type="InterPro" id="IPR029058">
    <property type="entry name" value="AB_hydrolase_fold"/>
</dbReference>
<comment type="caution">
    <text evidence="3">The sequence shown here is derived from an EMBL/GenBank/DDBJ whole genome shotgun (WGS) entry which is preliminary data.</text>
</comment>
<protein>
    <recommendedName>
        <fullName evidence="2">BD-FAE-like domain-containing protein</fullName>
    </recommendedName>
</protein>
<reference evidence="4" key="1">
    <citation type="journal article" date="2019" name="Int. J. Syst. Evol. Microbiol.">
        <title>The Global Catalogue of Microorganisms (GCM) 10K type strain sequencing project: providing services to taxonomists for standard genome sequencing and annotation.</title>
        <authorList>
            <consortium name="The Broad Institute Genomics Platform"/>
            <consortium name="The Broad Institute Genome Sequencing Center for Infectious Disease"/>
            <person name="Wu L."/>
            <person name="Ma J."/>
        </authorList>
    </citation>
    <scope>NUCLEOTIDE SEQUENCE [LARGE SCALE GENOMIC DNA]</scope>
    <source>
        <strain evidence="4">NBRC 15640</strain>
    </source>
</reference>
<dbReference type="PANTHER" id="PTHR48081:SF33">
    <property type="entry name" value="KYNURENINE FORMAMIDASE"/>
    <property type="match status" value="1"/>
</dbReference>
<dbReference type="Proteomes" id="UP001156690">
    <property type="component" value="Unassembled WGS sequence"/>
</dbReference>